<keyword evidence="1" id="KW-1133">Transmembrane helix</keyword>
<sequence>MEAISYYWAIVPAVLSGLIWGRMAQNKSNLIYSSVVFDVTLSISYVVALRYFGERLSPMQCVGALVSIFGIFLIGRG</sequence>
<organism evidence="2">
    <name type="scientific">uncultured Caudovirales phage</name>
    <dbReference type="NCBI Taxonomy" id="2100421"/>
    <lineage>
        <taxon>Viruses</taxon>
        <taxon>Duplodnaviria</taxon>
        <taxon>Heunggongvirae</taxon>
        <taxon>Uroviricota</taxon>
        <taxon>Caudoviricetes</taxon>
        <taxon>Peduoviridae</taxon>
        <taxon>Maltschvirus</taxon>
        <taxon>Maltschvirus maltsch</taxon>
    </lineage>
</organism>
<proteinExistence type="predicted"/>
<evidence type="ECO:0000313" key="2">
    <source>
        <dbReference type="EMBL" id="CAB4196598.1"/>
    </source>
</evidence>
<accession>A0A6J5RSE5</accession>
<protein>
    <submittedName>
        <fullName evidence="2">Uncharacterized protein</fullName>
    </submittedName>
</protein>
<keyword evidence="1" id="KW-0812">Transmembrane</keyword>
<gene>
    <name evidence="2" type="ORF">UFOVP1290_118</name>
</gene>
<name>A0A6J5RSE5_9CAUD</name>
<feature type="transmembrane region" description="Helical" evidence="1">
    <location>
        <begin position="6"/>
        <end position="23"/>
    </location>
</feature>
<feature type="transmembrane region" description="Helical" evidence="1">
    <location>
        <begin position="30"/>
        <end position="51"/>
    </location>
</feature>
<dbReference type="InterPro" id="IPR037185">
    <property type="entry name" value="EmrE-like"/>
</dbReference>
<dbReference type="EMBL" id="LR797252">
    <property type="protein sequence ID" value="CAB4196598.1"/>
    <property type="molecule type" value="Genomic_DNA"/>
</dbReference>
<dbReference type="SUPFAM" id="SSF103481">
    <property type="entry name" value="Multidrug resistance efflux transporter EmrE"/>
    <property type="match status" value="1"/>
</dbReference>
<keyword evidence="1" id="KW-0472">Membrane</keyword>
<evidence type="ECO:0000256" key="1">
    <source>
        <dbReference type="SAM" id="Phobius"/>
    </source>
</evidence>
<reference evidence="2" key="1">
    <citation type="submission" date="2020-05" db="EMBL/GenBank/DDBJ databases">
        <authorList>
            <person name="Chiriac C."/>
            <person name="Salcher M."/>
            <person name="Ghai R."/>
            <person name="Kavagutti S V."/>
        </authorList>
    </citation>
    <scope>NUCLEOTIDE SEQUENCE</scope>
</reference>
<feature type="transmembrane region" description="Helical" evidence="1">
    <location>
        <begin position="57"/>
        <end position="75"/>
    </location>
</feature>